<dbReference type="PRINTS" id="PR00344">
    <property type="entry name" value="BCTRLSENSOR"/>
</dbReference>
<evidence type="ECO:0000256" key="6">
    <source>
        <dbReference type="ARBA" id="ARBA00022777"/>
    </source>
</evidence>
<evidence type="ECO:0000256" key="3">
    <source>
        <dbReference type="ARBA" id="ARBA00022553"/>
    </source>
</evidence>
<name>A0A2W4WBU9_9CYAN</name>
<dbReference type="Gene3D" id="3.30.450.20">
    <property type="entry name" value="PAS domain"/>
    <property type="match status" value="1"/>
</dbReference>
<reference evidence="13" key="1">
    <citation type="submission" date="2018-04" db="EMBL/GenBank/DDBJ databases">
        <authorList>
            <person name="Cornet L."/>
        </authorList>
    </citation>
    <scope>NUCLEOTIDE SEQUENCE [LARGE SCALE GENOMIC DNA]</scope>
</reference>
<feature type="coiled-coil region" evidence="9">
    <location>
        <begin position="42"/>
        <end position="72"/>
    </location>
</feature>
<dbReference type="NCBIfam" id="TIGR00229">
    <property type="entry name" value="sensory_box"/>
    <property type="match status" value="1"/>
</dbReference>
<keyword evidence="6" id="KW-0418">Kinase</keyword>
<dbReference type="EMBL" id="QBMN01000045">
    <property type="protein sequence ID" value="PZO42543.1"/>
    <property type="molecule type" value="Genomic_DNA"/>
</dbReference>
<evidence type="ECO:0000256" key="4">
    <source>
        <dbReference type="ARBA" id="ARBA00022679"/>
    </source>
</evidence>
<dbReference type="Gene3D" id="3.30.565.10">
    <property type="entry name" value="Histidine kinase-like ATPase, C-terminal domain"/>
    <property type="match status" value="1"/>
</dbReference>
<dbReference type="InterPro" id="IPR036097">
    <property type="entry name" value="HisK_dim/P_sf"/>
</dbReference>
<organism evidence="12 13">
    <name type="scientific">Shackletoniella antarctica</name>
    <dbReference type="NCBI Taxonomy" id="268115"/>
    <lineage>
        <taxon>Bacteria</taxon>
        <taxon>Bacillati</taxon>
        <taxon>Cyanobacteriota</taxon>
        <taxon>Cyanophyceae</taxon>
        <taxon>Oculatellales</taxon>
        <taxon>Oculatellaceae</taxon>
        <taxon>Shackletoniella</taxon>
    </lineage>
</organism>
<dbReference type="EC" id="2.7.13.3" evidence="2"/>
<dbReference type="PROSITE" id="PS50112">
    <property type="entry name" value="PAS"/>
    <property type="match status" value="1"/>
</dbReference>
<dbReference type="InterPro" id="IPR035965">
    <property type="entry name" value="PAS-like_dom_sf"/>
</dbReference>
<dbReference type="Pfam" id="PF00989">
    <property type="entry name" value="PAS"/>
    <property type="match status" value="1"/>
</dbReference>
<dbReference type="SMART" id="SM00091">
    <property type="entry name" value="PAS"/>
    <property type="match status" value="1"/>
</dbReference>
<evidence type="ECO:0000256" key="1">
    <source>
        <dbReference type="ARBA" id="ARBA00000085"/>
    </source>
</evidence>
<dbReference type="InterPro" id="IPR003661">
    <property type="entry name" value="HisK_dim/P_dom"/>
</dbReference>
<dbReference type="InterPro" id="IPR003594">
    <property type="entry name" value="HATPase_dom"/>
</dbReference>
<dbReference type="SUPFAM" id="SSF55785">
    <property type="entry name" value="PYP-like sensor domain (PAS domain)"/>
    <property type="match status" value="1"/>
</dbReference>
<feature type="domain" description="Histidine kinase" evidence="10">
    <location>
        <begin position="229"/>
        <end position="454"/>
    </location>
</feature>
<dbReference type="CDD" id="cd00082">
    <property type="entry name" value="HisKA"/>
    <property type="match status" value="1"/>
</dbReference>
<dbReference type="Proteomes" id="UP000249081">
    <property type="component" value="Unassembled WGS sequence"/>
</dbReference>
<dbReference type="PANTHER" id="PTHR43065:SF46">
    <property type="entry name" value="C4-DICARBOXYLATE TRANSPORT SENSOR PROTEIN DCTB"/>
    <property type="match status" value="1"/>
</dbReference>
<dbReference type="Pfam" id="PF02518">
    <property type="entry name" value="HATPase_c"/>
    <property type="match status" value="1"/>
</dbReference>
<keyword evidence="3" id="KW-0597">Phosphoprotein</keyword>
<keyword evidence="7" id="KW-0067">ATP-binding</keyword>
<evidence type="ECO:0000313" key="13">
    <source>
        <dbReference type="Proteomes" id="UP000249081"/>
    </source>
</evidence>
<keyword evidence="4" id="KW-0808">Transferase</keyword>
<evidence type="ECO:0000256" key="2">
    <source>
        <dbReference type="ARBA" id="ARBA00012438"/>
    </source>
</evidence>
<evidence type="ECO:0000256" key="8">
    <source>
        <dbReference type="ARBA" id="ARBA00023012"/>
    </source>
</evidence>
<evidence type="ECO:0000259" key="10">
    <source>
        <dbReference type="PROSITE" id="PS50109"/>
    </source>
</evidence>
<dbReference type="GO" id="GO:0006355">
    <property type="term" value="P:regulation of DNA-templated transcription"/>
    <property type="evidence" value="ECO:0007669"/>
    <property type="project" value="InterPro"/>
</dbReference>
<dbReference type="InterPro" id="IPR013767">
    <property type="entry name" value="PAS_fold"/>
</dbReference>
<dbReference type="SUPFAM" id="SSF47384">
    <property type="entry name" value="Homodimeric domain of signal transducing histidine kinase"/>
    <property type="match status" value="1"/>
</dbReference>
<evidence type="ECO:0000259" key="11">
    <source>
        <dbReference type="PROSITE" id="PS50112"/>
    </source>
</evidence>
<dbReference type="SUPFAM" id="SSF55874">
    <property type="entry name" value="ATPase domain of HSP90 chaperone/DNA topoisomerase II/histidine kinase"/>
    <property type="match status" value="1"/>
</dbReference>
<evidence type="ECO:0000256" key="5">
    <source>
        <dbReference type="ARBA" id="ARBA00022741"/>
    </source>
</evidence>
<dbReference type="InterPro" id="IPR036890">
    <property type="entry name" value="HATPase_C_sf"/>
</dbReference>
<dbReference type="AlphaFoldDB" id="A0A2W4WBU9"/>
<comment type="caution">
    <text evidence="12">The sequence shown here is derived from an EMBL/GenBank/DDBJ whole genome shotgun (WGS) entry which is preliminary data.</text>
</comment>
<gene>
    <name evidence="12" type="ORF">DCF17_08315</name>
</gene>
<evidence type="ECO:0000256" key="9">
    <source>
        <dbReference type="SAM" id="Coils"/>
    </source>
</evidence>
<reference evidence="12 13" key="2">
    <citation type="submission" date="2018-06" db="EMBL/GenBank/DDBJ databases">
        <title>Metagenomic assembly of (sub)arctic Cyanobacteria and their associated microbiome from non-axenic cultures.</title>
        <authorList>
            <person name="Baurain D."/>
        </authorList>
    </citation>
    <scope>NUCLEOTIDE SEQUENCE [LARGE SCALE GENOMIC DNA]</scope>
    <source>
        <strain evidence="12">ULC041bin1</strain>
    </source>
</reference>
<dbReference type="SMART" id="SM00388">
    <property type="entry name" value="HisKA"/>
    <property type="match status" value="1"/>
</dbReference>
<dbReference type="GO" id="GO:0005524">
    <property type="term" value="F:ATP binding"/>
    <property type="evidence" value="ECO:0007669"/>
    <property type="project" value="UniProtKB-KW"/>
</dbReference>
<feature type="domain" description="PAS" evidence="11">
    <location>
        <begin position="69"/>
        <end position="132"/>
    </location>
</feature>
<protein>
    <recommendedName>
        <fullName evidence="2">histidine kinase</fullName>
        <ecNumber evidence="2">2.7.13.3</ecNumber>
    </recommendedName>
</protein>
<dbReference type="PANTHER" id="PTHR43065">
    <property type="entry name" value="SENSOR HISTIDINE KINASE"/>
    <property type="match status" value="1"/>
</dbReference>
<dbReference type="InterPro" id="IPR005467">
    <property type="entry name" value="His_kinase_dom"/>
</dbReference>
<keyword evidence="5" id="KW-0547">Nucleotide-binding</keyword>
<dbReference type="InterPro" id="IPR004358">
    <property type="entry name" value="Sig_transdc_His_kin-like_C"/>
</dbReference>
<accession>A0A2W4WBU9</accession>
<dbReference type="InterPro" id="IPR000014">
    <property type="entry name" value="PAS"/>
</dbReference>
<dbReference type="Gene3D" id="1.10.287.130">
    <property type="match status" value="1"/>
</dbReference>
<dbReference type="Pfam" id="PF00512">
    <property type="entry name" value="HisKA"/>
    <property type="match status" value="1"/>
</dbReference>
<proteinExistence type="predicted"/>
<keyword evidence="8" id="KW-0902">Two-component regulatory system</keyword>
<dbReference type="PROSITE" id="PS50109">
    <property type="entry name" value="HIS_KIN"/>
    <property type="match status" value="1"/>
</dbReference>
<keyword evidence="9" id="KW-0175">Coiled coil</keyword>
<evidence type="ECO:0000313" key="12">
    <source>
        <dbReference type="EMBL" id="PZO42543.1"/>
    </source>
</evidence>
<dbReference type="GO" id="GO:0000155">
    <property type="term" value="F:phosphorelay sensor kinase activity"/>
    <property type="evidence" value="ECO:0007669"/>
    <property type="project" value="InterPro"/>
</dbReference>
<sequence>MGISQQIEAVYQRALLLRQRATTSPVEPALLDEALRELYFVLEELQATDSDLQTQNQRLLDTQQQLDSERQRYRTLFELAPDGYLVTDCQGKIHKANLAAAALFAVPQVNLVNKPLIVFVEPADRPQFQARLANPEGLPDWEMMITQRQASSRAVAIATATIKGTRGQKTAILWSLRDIGRHKQMVQALNTAQTDLEHQIEARTADLSEAQAHLERSQRLDSLGTLASELAHDLRNAIGPLVTATDLLMLPKYDLAESAYPLVQMMKSSARRSTDLIDQLLMFVRGTEGTRVPLALGHALGEVVTIIRSTVPQTISVQSRLNDNDLAWVEAEPTPVHQVLMNLCLNACNAMTAGGTLSVAAETRQLDQGDPHLPAADPPGRYGVATVADTGCGMAPDIMERIFDPFFTTKAAGMGTGLGLATAFRIVQNHGGFMRVESQVGVGTQFEVFLPAIAAPATADPVIGRSGKA</sequence>
<comment type="catalytic activity">
    <reaction evidence="1">
        <text>ATP + protein L-histidine = ADP + protein N-phospho-L-histidine.</text>
        <dbReference type="EC" id="2.7.13.3"/>
    </reaction>
</comment>
<evidence type="ECO:0000256" key="7">
    <source>
        <dbReference type="ARBA" id="ARBA00022840"/>
    </source>
</evidence>
<dbReference type="SMART" id="SM00387">
    <property type="entry name" value="HATPase_c"/>
    <property type="match status" value="1"/>
</dbReference>